<dbReference type="Gene3D" id="3.40.50.1820">
    <property type="entry name" value="alpha/beta hydrolase"/>
    <property type="match status" value="1"/>
</dbReference>
<dbReference type="PANTHER" id="PTHR11559">
    <property type="entry name" value="CARBOXYLESTERASE"/>
    <property type="match status" value="1"/>
</dbReference>
<dbReference type="PROSITE" id="PS00122">
    <property type="entry name" value="CARBOXYLESTERASE_B_1"/>
    <property type="match status" value="1"/>
</dbReference>
<dbReference type="GO" id="GO:0016787">
    <property type="term" value="F:hydrolase activity"/>
    <property type="evidence" value="ECO:0007669"/>
    <property type="project" value="UniProtKB-KW"/>
</dbReference>
<name>A0ABS4XHJ9_9MICC</name>
<dbReference type="InterPro" id="IPR029058">
    <property type="entry name" value="AB_hydrolase_fold"/>
</dbReference>
<sequence>MSAEQSTEQDQLIIGTPLGRMRGIRRPVEGRNDITSFMGIPFAQAPVGDLRFAAPVPVGPWDGIRDALAFGPTPQRGDPGVTLIPEPSVPGESTLNLNVTTPAAGDSDARLPVLVWIHGGGFFAGSPASPWYNSTGFARDGVVSVVVSYRLGFDGFGHIPGAPENRGVRDWLCALEWVRENISAFGGDPDQVTIAGQSAGGGAVLTLLGMPAARGLFRGAISLSGALADVSLPRAKELTDTIAKEAGVSADLEGFRSVPEEKLIELQLKNTSLTAKGALQKMLDEGLSLGPVVDGDLLPRPTTEALAAGHGSDVPLWLSATDDEFAMAFSKAAKFLRFLPAGRMITKMGGTKEARRAWMTHNADVKALGTAAVMGRFLTDRMFRVALAELADTRSSTPTWVSRFSWRTPVFSAAVHCLDVPFFFDCLGSEKVEPLAGPIPPQELADTLHAAALSFIRDSNPGWEPYGAEEKFTRIFDSYTRTVKDGYASVRALRPGASV</sequence>
<feature type="domain" description="Carboxylesterase type B" evidence="4">
    <location>
        <begin position="11"/>
        <end position="463"/>
    </location>
</feature>
<dbReference type="InterPro" id="IPR019826">
    <property type="entry name" value="Carboxylesterase_B_AS"/>
</dbReference>
<dbReference type="SUPFAM" id="SSF53474">
    <property type="entry name" value="alpha/beta-Hydrolases"/>
    <property type="match status" value="1"/>
</dbReference>
<evidence type="ECO:0000256" key="2">
    <source>
        <dbReference type="ARBA" id="ARBA00022801"/>
    </source>
</evidence>
<dbReference type="EMBL" id="JAGIOF010000001">
    <property type="protein sequence ID" value="MBP2387826.1"/>
    <property type="molecule type" value="Genomic_DNA"/>
</dbReference>
<evidence type="ECO:0000259" key="4">
    <source>
        <dbReference type="Pfam" id="PF00135"/>
    </source>
</evidence>
<evidence type="ECO:0000313" key="5">
    <source>
        <dbReference type="EMBL" id="MBP2387826.1"/>
    </source>
</evidence>
<proteinExistence type="inferred from homology"/>
<evidence type="ECO:0000256" key="3">
    <source>
        <dbReference type="RuleBase" id="RU361235"/>
    </source>
</evidence>
<dbReference type="InterPro" id="IPR002018">
    <property type="entry name" value="CarbesteraseB"/>
</dbReference>
<protein>
    <recommendedName>
        <fullName evidence="3">Carboxylic ester hydrolase</fullName>
        <ecNumber evidence="3">3.1.1.-</ecNumber>
    </recommendedName>
</protein>
<organism evidence="5 6">
    <name type="scientific">Paeniglutamicibacter kerguelensis</name>
    <dbReference type="NCBI Taxonomy" id="254788"/>
    <lineage>
        <taxon>Bacteria</taxon>
        <taxon>Bacillati</taxon>
        <taxon>Actinomycetota</taxon>
        <taxon>Actinomycetes</taxon>
        <taxon>Micrococcales</taxon>
        <taxon>Micrococcaceae</taxon>
        <taxon>Paeniglutamicibacter</taxon>
    </lineage>
</organism>
<reference evidence="5 6" key="1">
    <citation type="submission" date="2021-03" db="EMBL/GenBank/DDBJ databases">
        <title>Sequencing the genomes of 1000 actinobacteria strains.</title>
        <authorList>
            <person name="Klenk H.-P."/>
        </authorList>
    </citation>
    <scope>NUCLEOTIDE SEQUENCE [LARGE SCALE GENOMIC DNA]</scope>
    <source>
        <strain evidence="5 6">DSM 15797</strain>
    </source>
</reference>
<dbReference type="RefSeq" id="WP_210000369.1">
    <property type="nucleotide sequence ID" value="NZ_BAAAJY010000001.1"/>
</dbReference>
<gene>
    <name evidence="5" type="ORF">JOF47_003337</name>
</gene>
<dbReference type="Pfam" id="PF00135">
    <property type="entry name" value="COesterase"/>
    <property type="match status" value="1"/>
</dbReference>
<evidence type="ECO:0000256" key="1">
    <source>
        <dbReference type="ARBA" id="ARBA00005964"/>
    </source>
</evidence>
<comment type="caution">
    <text evidence="5">The sequence shown here is derived from an EMBL/GenBank/DDBJ whole genome shotgun (WGS) entry which is preliminary data.</text>
</comment>
<keyword evidence="2 3" id="KW-0378">Hydrolase</keyword>
<evidence type="ECO:0000313" key="6">
    <source>
        <dbReference type="Proteomes" id="UP001296993"/>
    </source>
</evidence>
<dbReference type="InterPro" id="IPR050309">
    <property type="entry name" value="Type-B_Carboxylest/Lipase"/>
</dbReference>
<dbReference type="Proteomes" id="UP001296993">
    <property type="component" value="Unassembled WGS sequence"/>
</dbReference>
<comment type="similarity">
    <text evidence="1 3">Belongs to the type-B carboxylesterase/lipase family.</text>
</comment>
<keyword evidence="6" id="KW-1185">Reference proteome</keyword>
<dbReference type="EC" id="3.1.1.-" evidence="3"/>
<accession>A0ABS4XHJ9</accession>